<dbReference type="EMBL" id="HBED01032137">
    <property type="protein sequence ID" value="CAD8317292.1"/>
    <property type="molecule type" value="Transcribed_RNA"/>
</dbReference>
<name>A0A7R9W8L7_9STRA</name>
<accession>A0A7R9W8L7</accession>
<organism evidence="3">
    <name type="scientific">Pseudictyota dubia</name>
    <dbReference type="NCBI Taxonomy" id="2749911"/>
    <lineage>
        <taxon>Eukaryota</taxon>
        <taxon>Sar</taxon>
        <taxon>Stramenopiles</taxon>
        <taxon>Ochrophyta</taxon>
        <taxon>Bacillariophyta</taxon>
        <taxon>Mediophyceae</taxon>
        <taxon>Biddulphiophycidae</taxon>
        <taxon>Eupodiscales</taxon>
        <taxon>Odontellaceae</taxon>
        <taxon>Pseudictyota</taxon>
    </lineage>
</organism>
<protein>
    <submittedName>
        <fullName evidence="3">Uncharacterized protein</fullName>
    </submittedName>
</protein>
<sequence length="459" mass="51084">MILHPTLRLSLSAAATVLVLTSAGHALKCPCVRYIPWNSLTVQEKRNAEDLGYTRTTWNYVDFQVNPAENVDFSSLEKNEQKAAKKLGYNVENWDCCINHYDYYDWDELEDDAPAHYGTLGWTGEMWDDGTAWPASEYKTWCSSASSKEERVCLSKSETDAAKALCHTSSTYRMESMEGLPFAAYTRPDHCPLMRRNMQALRGFNSSTTTVASTVSTQATAVAATTPMHTSTVTTWPTETSSVPTTPTIADTTASPMQTSSFTTVSPTMKTATTVISTTPSTQASTSGATNFPDCPCARYTPWDQLEKSIKDHARDIGYNKIQWNYEGGSRNSDLEDKLYEDLTNKERQFAKDLLGYDEATWNCCINHYAGYNWSNLNNQAQGALSDLGWTQKKWDSTSDIPQSEYKIWCHSVANSAEPLCLTAAEERASSQLCYTESSAREESLSGVPFKTYTKPGNC</sequence>
<feature type="compositionally biased region" description="Low complexity" evidence="1">
    <location>
        <begin position="230"/>
        <end position="248"/>
    </location>
</feature>
<evidence type="ECO:0000256" key="1">
    <source>
        <dbReference type="SAM" id="MobiDB-lite"/>
    </source>
</evidence>
<feature type="region of interest" description="Disordered" evidence="1">
    <location>
        <begin position="230"/>
        <end position="265"/>
    </location>
</feature>
<proteinExistence type="predicted"/>
<dbReference type="AlphaFoldDB" id="A0A7R9W8L7"/>
<evidence type="ECO:0000256" key="2">
    <source>
        <dbReference type="SAM" id="SignalP"/>
    </source>
</evidence>
<feature type="compositionally biased region" description="Polar residues" evidence="1">
    <location>
        <begin position="249"/>
        <end position="265"/>
    </location>
</feature>
<gene>
    <name evidence="3" type="ORF">TDUB1175_LOCUS16086</name>
</gene>
<keyword evidence="2" id="KW-0732">Signal</keyword>
<feature type="signal peptide" evidence="2">
    <location>
        <begin position="1"/>
        <end position="26"/>
    </location>
</feature>
<feature type="chain" id="PRO_5030783356" evidence="2">
    <location>
        <begin position="27"/>
        <end position="459"/>
    </location>
</feature>
<reference evidence="3" key="1">
    <citation type="submission" date="2021-01" db="EMBL/GenBank/DDBJ databases">
        <authorList>
            <person name="Corre E."/>
            <person name="Pelletier E."/>
            <person name="Niang G."/>
            <person name="Scheremetjew M."/>
            <person name="Finn R."/>
            <person name="Kale V."/>
            <person name="Holt S."/>
            <person name="Cochrane G."/>
            <person name="Meng A."/>
            <person name="Brown T."/>
            <person name="Cohen L."/>
        </authorList>
    </citation>
    <scope>NUCLEOTIDE SEQUENCE</scope>
    <source>
        <strain evidence="3">CCMP147</strain>
    </source>
</reference>
<evidence type="ECO:0000313" key="3">
    <source>
        <dbReference type="EMBL" id="CAD8317292.1"/>
    </source>
</evidence>